<dbReference type="GO" id="GO:0006071">
    <property type="term" value="P:glycerol metabolic process"/>
    <property type="evidence" value="ECO:0007669"/>
    <property type="project" value="UniProtKB-KW"/>
</dbReference>
<dbReference type="Proteomes" id="UP001515480">
    <property type="component" value="Unassembled WGS sequence"/>
</dbReference>
<keyword evidence="16" id="KW-1185">Reference proteome</keyword>
<evidence type="ECO:0000256" key="12">
    <source>
        <dbReference type="ARBA" id="ARBA00023136"/>
    </source>
</evidence>
<dbReference type="InterPro" id="IPR007130">
    <property type="entry name" value="DAGAT"/>
</dbReference>
<dbReference type="GO" id="GO:0004144">
    <property type="term" value="F:diacylglycerol O-acyltransferase activity"/>
    <property type="evidence" value="ECO:0007669"/>
    <property type="project" value="TreeGrafter"/>
</dbReference>
<keyword evidence="13" id="KW-0012">Acyltransferase</keyword>
<sequence>MHAAIVREAQIVHRFRRSLWNPVGFAQMLAALWFSSYFFFWLVDLVVLFLLVECGVLRLTTALVLVLCYLGQIVVYRPQNTHGWPFGWFLYSGLVDLVLGYYNATCIREGPPLDPKGHYLFAMNPHGVFGVCRAFSGGSMWRQLFPGITARWGSFGGAFFIPGVREFSLCCGCLDASRPVLEKAIKRGENVMLIPGGVRELMLTDGQSTDTKLVLLDRKGFVRLAVTHGLQLVPGFCFGEKWVHDIVLLPAPVRAFLHRNFKIAGCTLAGRWWSFVGKIAKADGTPISLGYVWGSPIPVVQQDTCTEEYVDQLHRQYMEAVTAIFERNKERFGYPANEKIVFVSAKD</sequence>
<name>A0AB34IPC5_PRYPA</name>
<comment type="caution">
    <text evidence="15">The sequence shown here is derived from an EMBL/GenBank/DDBJ whole genome shotgun (WGS) entry which is preliminary data.</text>
</comment>
<keyword evidence="8" id="KW-0319">Glycerol metabolism</keyword>
<reference evidence="15 16" key="1">
    <citation type="journal article" date="2024" name="Science">
        <title>Giant polyketide synthase enzymes in the biosynthesis of giant marine polyether toxins.</title>
        <authorList>
            <person name="Fallon T.R."/>
            <person name="Shende V.V."/>
            <person name="Wierzbicki I.H."/>
            <person name="Pendleton A.L."/>
            <person name="Watervoot N.F."/>
            <person name="Auber R.P."/>
            <person name="Gonzalez D.J."/>
            <person name="Wisecaver J.H."/>
            <person name="Moore B.S."/>
        </authorList>
    </citation>
    <scope>NUCLEOTIDE SEQUENCE [LARGE SCALE GENOMIC DNA]</scope>
    <source>
        <strain evidence="15 16">12B1</strain>
    </source>
</reference>
<dbReference type="EMBL" id="JBGBPQ010000020">
    <property type="protein sequence ID" value="KAL1504057.1"/>
    <property type="molecule type" value="Genomic_DNA"/>
</dbReference>
<keyword evidence="12 14" id="KW-0472">Membrane</keyword>
<evidence type="ECO:0000313" key="15">
    <source>
        <dbReference type="EMBL" id="KAL1504057.1"/>
    </source>
</evidence>
<dbReference type="AlphaFoldDB" id="A0AB34IPC5"/>
<keyword evidence="9 14" id="KW-0256">Endoplasmic reticulum</keyword>
<evidence type="ECO:0000256" key="11">
    <source>
        <dbReference type="ARBA" id="ARBA00023098"/>
    </source>
</evidence>
<organism evidence="15 16">
    <name type="scientific">Prymnesium parvum</name>
    <name type="common">Toxic golden alga</name>
    <dbReference type="NCBI Taxonomy" id="97485"/>
    <lineage>
        <taxon>Eukaryota</taxon>
        <taxon>Haptista</taxon>
        <taxon>Haptophyta</taxon>
        <taxon>Prymnesiophyceae</taxon>
        <taxon>Prymnesiales</taxon>
        <taxon>Prymnesiaceae</taxon>
        <taxon>Prymnesium</taxon>
    </lineage>
</organism>
<protein>
    <recommendedName>
        <fullName evidence="14">Acyltransferase</fullName>
        <ecNumber evidence="14">2.3.1.-</ecNumber>
    </recommendedName>
</protein>
<dbReference type="GO" id="GO:0019432">
    <property type="term" value="P:triglyceride biosynthetic process"/>
    <property type="evidence" value="ECO:0007669"/>
    <property type="project" value="TreeGrafter"/>
</dbReference>
<comment type="pathway">
    <text evidence="2">Glycerolipid metabolism; triacylglycerol biosynthesis.</text>
</comment>
<keyword evidence="10 14" id="KW-1133">Transmembrane helix</keyword>
<evidence type="ECO:0000313" key="16">
    <source>
        <dbReference type="Proteomes" id="UP001515480"/>
    </source>
</evidence>
<feature type="transmembrane region" description="Helical" evidence="14">
    <location>
        <begin position="20"/>
        <end position="40"/>
    </location>
</feature>
<comment type="subcellular location">
    <subcellularLocation>
        <location evidence="1 14">Endoplasmic reticulum membrane</location>
        <topology evidence="1 14">Multi-pass membrane protein</topology>
    </subcellularLocation>
</comment>
<keyword evidence="6 14" id="KW-0808">Transferase</keyword>
<evidence type="ECO:0000256" key="7">
    <source>
        <dbReference type="ARBA" id="ARBA00022692"/>
    </source>
</evidence>
<keyword evidence="7 14" id="KW-0812">Transmembrane</keyword>
<evidence type="ECO:0000256" key="9">
    <source>
        <dbReference type="ARBA" id="ARBA00022824"/>
    </source>
</evidence>
<gene>
    <name evidence="15" type="ORF">AB1Y20_010467</name>
</gene>
<dbReference type="PANTHER" id="PTHR12317">
    <property type="entry name" value="DIACYLGLYCEROL O-ACYLTRANSFERASE"/>
    <property type="match status" value="1"/>
</dbReference>
<dbReference type="Pfam" id="PF03982">
    <property type="entry name" value="DAGAT"/>
    <property type="match status" value="1"/>
</dbReference>
<evidence type="ECO:0000256" key="2">
    <source>
        <dbReference type="ARBA" id="ARBA00004771"/>
    </source>
</evidence>
<feature type="transmembrane region" description="Helical" evidence="14">
    <location>
        <begin position="83"/>
        <end position="102"/>
    </location>
</feature>
<feature type="transmembrane region" description="Helical" evidence="14">
    <location>
        <begin position="46"/>
        <end position="71"/>
    </location>
</feature>
<evidence type="ECO:0000256" key="8">
    <source>
        <dbReference type="ARBA" id="ARBA00022798"/>
    </source>
</evidence>
<evidence type="ECO:0000256" key="1">
    <source>
        <dbReference type="ARBA" id="ARBA00004477"/>
    </source>
</evidence>
<evidence type="ECO:0000256" key="10">
    <source>
        <dbReference type="ARBA" id="ARBA00022989"/>
    </source>
</evidence>
<dbReference type="EC" id="2.3.1.-" evidence="14"/>
<comment type="pathway">
    <text evidence="3">Lipid metabolism.</text>
</comment>
<accession>A0AB34IPC5</accession>
<evidence type="ECO:0000256" key="3">
    <source>
        <dbReference type="ARBA" id="ARBA00005189"/>
    </source>
</evidence>
<comment type="similarity">
    <text evidence="4 14">Belongs to the diacylglycerol acyltransferase family.</text>
</comment>
<keyword evidence="11" id="KW-0443">Lipid metabolism</keyword>
<evidence type="ECO:0000256" key="13">
    <source>
        <dbReference type="ARBA" id="ARBA00023315"/>
    </source>
</evidence>
<evidence type="ECO:0000256" key="14">
    <source>
        <dbReference type="RuleBase" id="RU367023"/>
    </source>
</evidence>
<keyword evidence="5" id="KW-0444">Lipid biosynthesis</keyword>
<dbReference type="GO" id="GO:0005789">
    <property type="term" value="C:endoplasmic reticulum membrane"/>
    <property type="evidence" value="ECO:0007669"/>
    <property type="project" value="UniProtKB-SubCell"/>
</dbReference>
<evidence type="ECO:0000256" key="6">
    <source>
        <dbReference type="ARBA" id="ARBA00022679"/>
    </source>
</evidence>
<evidence type="ECO:0000256" key="4">
    <source>
        <dbReference type="ARBA" id="ARBA00005420"/>
    </source>
</evidence>
<evidence type="ECO:0000256" key="5">
    <source>
        <dbReference type="ARBA" id="ARBA00022516"/>
    </source>
</evidence>
<proteinExistence type="inferred from homology"/>
<dbReference type="PANTHER" id="PTHR12317:SF0">
    <property type="entry name" value="ACYLTRANSFERASE"/>
    <property type="match status" value="1"/>
</dbReference>